<dbReference type="InterPro" id="IPR051251">
    <property type="entry name" value="STK_FNIP-Repeat"/>
</dbReference>
<feature type="signal peptide" evidence="1">
    <location>
        <begin position="1"/>
        <end position="19"/>
    </location>
</feature>
<proteinExistence type="predicted"/>
<dbReference type="PANTHER" id="PTHR32134:SF169">
    <property type="entry name" value="FNIP REPEAT-CONTAINING PROTEIN-RELATED"/>
    <property type="match status" value="1"/>
</dbReference>
<reference evidence="3" key="1">
    <citation type="journal article" date="2011" name="Genome Res.">
        <title>Phylogeny-wide analysis of social amoeba genomes highlights ancient origins for complex intercellular communication.</title>
        <authorList>
            <person name="Heidel A.J."/>
            <person name="Lawal H.M."/>
            <person name="Felder M."/>
            <person name="Schilde C."/>
            <person name="Helps N.R."/>
            <person name="Tunggal B."/>
            <person name="Rivero F."/>
            <person name="John U."/>
            <person name="Schleicher M."/>
            <person name="Eichinger L."/>
            <person name="Platzer M."/>
            <person name="Noegel A.A."/>
            <person name="Schaap P."/>
            <person name="Gloeckner G."/>
        </authorList>
    </citation>
    <scope>NUCLEOTIDE SEQUENCE [LARGE SCALE GENOMIC DNA]</scope>
    <source>
        <strain evidence="3">SH3</strain>
    </source>
</reference>
<evidence type="ECO:0000313" key="3">
    <source>
        <dbReference type="Proteomes" id="UP000007797"/>
    </source>
</evidence>
<organism evidence="2 3">
    <name type="scientific">Cavenderia fasciculata</name>
    <name type="common">Slime mold</name>
    <name type="synonym">Dictyostelium fasciculatum</name>
    <dbReference type="NCBI Taxonomy" id="261658"/>
    <lineage>
        <taxon>Eukaryota</taxon>
        <taxon>Amoebozoa</taxon>
        <taxon>Evosea</taxon>
        <taxon>Eumycetozoa</taxon>
        <taxon>Dictyostelia</taxon>
        <taxon>Acytosteliales</taxon>
        <taxon>Cavenderiaceae</taxon>
        <taxon>Cavenderia</taxon>
    </lineage>
</organism>
<dbReference type="AlphaFoldDB" id="F4PZC4"/>
<dbReference type="Proteomes" id="UP000007797">
    <property type="component" value="Unassembled WGS sequence"/>
</dbReference>
<dbReference type="STRING" id="1054147.F4PZC4"/>
<evidence type="ECO:0000313" key="2">
    <source>
        <dbReference type="EMBL" id="EGG19153.1"/>
    </source>
</evidence>
<feature type="chain" id="PRO_5003319757" description="F-box domain-containing protein" evidence="1">
    <location>
        <begin position="20"/>
        <end position="624"/>
    </location>
</feature>
<protein>
    <recommendedName>
        <fullName evidence="4">F-box domain-containing protein</fullName>
    </recommendedName>
</protein>
<name>F4PZC4_CACFS</name>
<dbReference type="KEGG" id="dfa:DFA_02400"/>
<dbReference type="GeneID" id="14871088"/>
<evidence type="ECO:0008006" key="4">
    <source>
        <dbReference type="Google" id="ProtNLM"/>
    </source>
</evidence>
<accession>F4PZC4</accession>
<dbReference type="RefSeq" id="XP_004366786.1">
    <property type="nucleotide sequence ID" value="XM_004366729.1"/>
</dbReference>
<keyword evidence="3" id="KW-1185">Reference proteome</keyword>
<evidence type="ECO:0000256" key="1">
    <source>
        <dbReference type="SAM" id="SignalP"/>
    </source>
</evidence>
<keyword evidence="1" id="KW-0732">Signal</keyword>
<dbReference type="PANTHER" id="PTHR32134">
    <property type="entry name" value="FNIP REPEAT-CONTAINING PROTEIN"/>
    <property type="match status" value="1"/>
</dbReference>
<sequence>MTRLLSLSNLLLIQIITEIEDNVDLVCLLLTCKKLYNSSFTFRRSIHFKGIGEPINEKGEISSQFTATVSRFNINSFKDILENSISNQYVVLPDLYHPDAILRHTSTNRHNAGTITTVLVNDYEQKFIDSLDKRPSIETLYIDHRYSSTIDLGVISQLPNLQRLSVRVQEFNLGTHTSLKSLKLYFTSKHHLVDLELNRFVSLTELTCHFVSKIAPGLLPITLTSLTLLSVEDIPPQDTFNTLVSLVYLKLELIGRHVTSRGIDLSTLLNLKTFLLDYTVNDTFDTVDYNIEIRVPPSLKILHLVSYYTRIPSQYKMPLLEELNVKQHLLIDGKVSLSSCLSIKKLSIGDCNDIIANKFIPSTIQELTIYKETKKDILGQIEFPPTLLHLTVLGRYSESIHPLPQSLINLKQSVNQSTIPQHLKTLDLKTKLTNLVFKSSYPPHLETLNLYYIDGNFAINIPPITKYLTLSLNPTPNSGSPKIPIYSISSRLNKPIDKSQTQWLPIHTTHLACFLNDPKYHIHISFRLDEIINYTNVRYLSFIIGISTSNTTLKFSIQRLDPDNNNVLVLERQSLTGGIITQRKSINNQPIPIYLYFDTCSYIPYDFKWKFFVVDNKDKSKMDC</sequence>
<gene>
    <name evidence="2" type="ORF">DFA_02400</name>
</gene>
<dbReference type="EMBL" id="GL883016">
    <property type="protein sequence ID" value="EGG19153.1"/>
    <property type="molecule type" value="Genomic_DNA"/>
</dbReference>